<dbReference type="OrthoDB" id="9155154at2"/>
<protein>
    <recommendedName>
        <fullName evidence="4">VUT family protein</fullName>
    </recommendedName>
</protein>
<dbReference type="AlphaFoldDB" id="F5XIP2"/>
<reference evidence="2 3" key="1">
    <citation type="submission" date="2011-05" db="EMBL/GenBank/DDBJ databases">
        <title>Whole genome sequence of Microlunatus phosphovorus NM-1.</title>
        <authorList>
            <person name="Hosoyama A."/>
            <person name="Sasaki K."/>
            <person name="Harada T."/>
            <person name="Igarashi R."/>
            <person name="Kawakoshi A."/>
            <person name="Sasagawa M."/>
            <person name="Fukada J."/>
            <person name="Nakamura S."/>
            <person name="Katano Y."/>
            <person name="Hanada S."/>
            <person name="Kamagata Y."/>
            <person name="Nakamura N."/>
            <person name="Yamazaki S."/>
            <person name="Fujita N."/>
        </authorList>
    </citation>
    <scope>NUCLEOTIDE SEQUENCE [LARGE SCALE GENOMIC DNA]</scope>
    <source>
        <strain evidence="3">ATCC 700054 / DSM 10555 / JCM 9379 / NBRC 101784 / NCIMB 13414 / VKM Ac-1990 / NM-1</strain>
    </source>
</reference>
<organism evidence="2 3">
    <name type="scientific">Microlunatus phosphovorus (strain ATCC 700054 / DSM 10555 / JCM 9379 / NBRC 101784 / NCIMB 13414 / VKM Ac-1990 / NM-1)</name>
    <dbReference type="NCBI Taxonomy" id="1032480"/>
    <lineage>
        <taxon>Bacteria</taxon>
        <taxon>Bacillati</taxon>
        <taxon>Actinomycetota</taxon>
        <taxon>Actinomycetes</taxon>
        <taxon>Propionibacteriales</taxon>
        <taxon>Propionibacteriaceae</taxon>
        <taxon>Microlunatus</taxon>
    </lineage>
</organism>
<proteinExistence type="predicted"/>
<dbReference type="KEGG" id="mph:MLP_52660"/>
<keyword evidence="3" id="KW-1185">Reference proteome</keyword>
<feature type="transmembrane region" description="Helical" evidence="1">
    <location>
        <begin position="117"/>
        <end position="140"/>
    </location>
</feature>
<feature type="transmembrane region" description="Helical" evidence="1">
    <location>
        <begin position="33"/>
        <end position="54"/>
    </location>
</feature>
<keyword evidence="1" id="KW-1133">Transmembrane helix</keyword>
<dbReference type="Proteomes" id="UP000007947">
    <property type="component" value="Chromosome"/>
</dbReference>
<feature type="transmembrane region" description="Helical" evidence="1">
    <location>
        <begin position="86"/>
        <end position="105"/>
    </location>
</feature>
<sequence length="191" mass="19718">MAWIATFLACIVASNWAITHLGVDHGPDAPRTIPVGFGLSAPSGVVFAGALFALRDVIHERLGSAAVLVIIIVSAPVTMIAASPGLAVASVVTFVVAETVDLLVYRRIRASGYATAAIASNLASSLIDSALFLGLAFGAAQALHGTLGLTLGKVGSSTITVVIMLVIVRRVRHPSDPVGTAPICLSEPWWR</sequence>
<dbReference type="eggNOG" id="COG1738">
    <property type="taxonomic scope" value="Bacteria"/>
</dbReference>
<accession>F5XIP2</accession>
<evidence type="ECO:0008006" key="4">
    <source>
        <dbReference type="Google" id="ProtNLM"/>
    </source>
</evidence>
<gene>
    <name evidence="2" type="ordered locus">MLP_52660</name>
</gene>
<dbReference type="HOGENOM" id="CLU_120907_0_0_11"/>
<evidence type="ECO:0000313" key="2">
    <source>
        <dbReference type="EMBL" id="BAK38280.1"/>
    </source>
</evidence>
<evidence type="ECO:0000256" key="1">
    <source>
        <dbReference type="SAM" id="Phobius"/>
    </source>
</evidence>
<name>F5XIP2_MICPN</name>
<dbReference type="EMBL" id="AP012204">
    <property type="protein sequence ID" value="BAK38280.1"/>
    <property type="molecule type" value="Genomic_DNA"/>
</dbReference>
<keyword evidence="1" id="KW-0812">Transmembrane</keyword>
<dbReference type="RefSeq" id="WP_013866092.1">
    <property type="nucleotide sequence ID" value="NC_015635.1"/>
</dbReference>
<feature type="transmembrane region" description="Helical" evidence="1">
    <location>
        <begin position="61"/>
        <end position="80"/>
    </location>
</feature>
<keyword evidence="1" id="KW-0472">Membrane</keyword>
<dbReference type="InterPro" id="IPR003744">
    <property type="entry name" value="YhhQ"/>
</dbReference>
<feature type="transmembrane region" description="Helical" evidence="1">
    <location>
        <begin position="146"/>
        <end position="168"/>
    </location>
</feature>
<evidence type="ECO:0000313" key="3">
    <source>
        <dbReference type="Proteomes" id="UP000007947"/>
    </source>
</evidence>
<dbReference type="Pfam" id="PF02592">
    <property type="entry name" value="Vut_1"/>
    <property type="match status" value="1"/>
</dbReference>
<dbReference type="STRING" id="1032480.MLP_52660"/>